<dbReference type="GO" id="GO:0009738">
    <property type="term" value="P:abscisic acid-activated signaling pathway"/>
    <property type="evidence" value="ECO:0007669"/>
    <property type="project" value="InterPro"/>
</dbReference>
<gene>
    <name evidence="6" type="ORF">VNO77_05672</name>
</gene>
<dbReference type="GO" id="GO:0038023">
    <property type="term" value="F:signaling receptor activity"/>
    <property type="evidence" value="ECO:0007669"/>
    <property type="project" value="InterPro"/>
</dbReference>
<dbReference type="GO" id="GO:0005634">
    <property type="term" value="C:nucleus"/>
    <property type="evidence" value="ECO:0007669"/>
    <property type="project" value="TreeGrafter"/>
</dbReference>
<dbReference type="Pfam" id="PF00407">
    <property type="entry name" value="Bet_v_1"/>
    <property type="match status" value="1"/>
</dbReference>
<sequence length="158" mass="16800">MGVFTFENESISTVPPPKLYKALVTDADTLIPKAVDAIKSVETVEGNGGPGTIKKLTFVEDGETKHVLHKVEAIDEANFGYNYSIVGGVGLPDTVEKISFESKLVAGPNGGSIGKVTIKYQTKGNAEPSEEEIKTGKAKGDALFKAIEGYVLAHPDYN</sequence>
<dbReference type="EMBL" id="JAYMYQ010000001">
    <property type="protein sequence ID" value="KAK7363526.1"/>
    <property type="molecule type" value="Genomic_DNA"/>
</dbReference>
<comment type="similarity">
    <text evidence="1 4">Belongs to the BetVI family.</text>
</comment>
<organism evidence="6 7">
    <name type="scientific">Canavalia gladiata</name>
    <name type="common">Sword bean</name>
    <name type="synonym">Dolichos gladiatus</name>
    <dbReference type="NCBI Taxonomy" id="3824"/>
    <lineage>
        <taxon>Eukaryota</taxon>
        <taxon>Viridiplantae</taxon>
        <taxon>Streptophyta</taxon>
        <taxon>Embryophyta</taxon>
        <taxon>Tracheophyta</taxon>
        <taxon>Spermatophyta</taxon>
        <taxon>Magnoliopsida</taxon>
        <taxon>eudicotyledons</taxon>
        <taxon>Gunneridae</taxon>
        <taxon>Pentapetalae</taxon>
        <taxon>rosids</taxon>
        <taxon>fabids</taxon>
        <taxon>Fabales</taxon>
        <taxon>Fabaceae</taxon>
        <taxon>Papilionoideae</taxon>
        <taxon>50 kb inversion clade</taxon>
        <taxon>NPAAA clade</taxon>
        <taxon>indigoferoid/millettioid clade</taxon>
        <taxon>Phaseoleae</taxon>
        <taxon>Canavalia</taxon>
    </lineage>
</organism>
<evidence type="ECO:0000256" key="3">
    <source>
        <dbReference type="ARBA" id="ARBA00023265"/>
    </source>
</evidence>
<dbReference type="CDD" id="cd07816">
    <property type="entry name" value="Bet_v1-like"/>
    <property type="match status" value="1"/>
</dbReference>
<keyword evidence="7" id="KW-1185">Reference proteome</keyword>
<feature type="domain" description="Bet v I/Major latex protein" evidence="5">
    <location>
        <begin position="1"/>
        <end position="154"/>
    </location>
</feature>
<dbReference type="GO" id="GO:0005737">
    <property type="term" value="C:cytoplasm"/>
    <property type="evidence" value="ECO:0007669"/>
    <property type="project" value="TreeGrafter"/>
</dbReference>
<dbReference type="InterPro" id="IPR000916">
    <property type="entry name" value="Bet_v_I/MLP"/>
</dbReference>
<dbReference type="AlphaFoldDB" id="A0AAN9MZJ3"/>
<evidence type="ECO:0000313" key="7">
    <source>
        <dbReference type="Proteomes" id="UP001367508"/>
    </source>
</evidence>
<evidence type="ECO:0000313" key="6">
    <source>
        <dbReference type="EMBL" id="KAK7363526.1"/>
    </source>
</evidence>
<name>A0AAN9MZJ3_CANGL</name>
<dbReference type="Proteomes" id="UP001367508">
    <property type="component" value="Unassembled WGS sequence"/>
</dbReference>
<proteinExistence type="inferred from homology"/>
<dbReference type="GO" id="GO:0004864">
    <property type="term" value="F:protein phosphatase inhibitor activity"/>
    <property type="evidence" value="ECO:0007669"/>
    <property type="project" value="InterPro"/>
</dbReference>
<protein>
    <recommendedName>
        <fullName evidence="5">Bet v I/Major latex protein domain-containing protein</fullName>
    </recommendedName>
</protein>
<dbReference type="PANTHER" id="PTHR31213:SF55">
    <property type="entry name" value="STRESS-INDUCED PROTEIN SAM22"/>
    <property type="match status" value="1"/>
</dbReference>
<evidence type="ECO:0000256" key="1">
    <source>
        <dbReference type="ARBA" id="ARBA00009744"/>
    </source>
</evidence>
<dbReference type="FunFam" id="3.30.530.20:FF:000007">
    <property type="entry name" value="Major pollen allergen Bet v 1-A"/>
    <property type="match status" value="1"/>
</dbReference>
<dbReference type="PRINTS" id="PR00634">
    <property type="entry name" value="BETALLERGEN"/>
</dbReference>
<comment type="caution">
    <text evidence="6">The sequence shown here is derived from an EMBL/GenBank/DDBJ whole genome shotgun (WGS) entry which is preliminary data.</text>
</comment>
<dbReference type="PANTHER" id="PTHR31213">
    <property type="entry name" value="OS08G0374000 PROTEIN-RELATED"/>
    <property type="match status" value="1"/>
</dbReference>
<evidence type="ECO:0000256" key="4">
    <source>
        <dbReference type="RuleBase" id="RU000409"/>
    </source>
</evidence>
<evidence type="ECO:0000259" key="5">
    <source>
        <dbReference type="Pfam" id="PF00407"/>
    </source>
</evidence>
<evidence type="ECO:0000256" key="2">
    <source>
        <dbReference type="ARBA" id="ARBA00022821"/>
    </source>
</evidence>
<dbReference type="PROSITE" id="PS00451">
    <property type="entry name" value="PATHOGENESIS_BETVI"/>
    <property type="match status" value="1"/>
</dbReference>
<dbReference type="InterPro" id="IPR050279">
    <property type="entry name" value="Plant_def-hormone_signal"/>
</dbReference>
<accession>A0AAN9MZJ3</accession>
<dbReference type="GO" id="GO:0010427">
    <property type="term" value="F:abscisic acid binding"/>
    <property type="evidence" value="ECO:0007669"/>
    <property type="project" value="InterPro"/>
</dbReference>
<dbReference type="Gene3D" id="3.30.530.20">
    <property type="match status" value="1"/>
</dbReference>
<reference evidence="6 7" key="1">
    <citation type="submission" date="2024-01" db="EMBL/GenBank/DDBJ databases">
        <title>The genomes of 5 underutilized Papilionoideae crops provide insights into root nodulation and disease resistanc.</title>
        <authorList>
            <person name="Jiang F."/>
        </authorList>
    </citation>
    <scope>NUCLEOTIDE SEQUENCE [LARGE SCALE GENOMIC DNA]</scope>
    <source>
        <strain evidence="6">LVBAO_FW01</strain>
        <tissue evidence="6">Leaves</tissue>
    </source>
</reference>
<keyword evidence="2 4" id="KW-0611">Plant defense</keyword>
<keyword evidence="3 4" id="KW-0568">Pathogenesis-related protein</keyword>
<dbReference type="InterPro" id="IPR024949">
    <property type="entry name" value="Bet_v_I_allergen"/>
</dbReference>
<dbReference type="InterPro" id="IPR023393">
    <property type="entry name" value="START-like_dom_sf"/>
</dbReference>
<dbReference type="GO" id="GO:0006952">
    <property type="term" value="P:defense response"/>
    <property type="evidence" value="ECO:0007669"/>
    <property type="project" value="UniProtKB-KW"/>
</dbReference>
<dbReference type="SUPFAM" id="SSF55961">
    <property type="entry name" value="Bet v1-like"/>
    <property type="match status" value="1"/>
</dbReference>